<dbReference type="AlphaFoldDB" id="A0A8D8P346"/>
<evidence type="ECO:0000313" key="1">
    <source>
        <dbReference type="EMBL" id="CAG6587557.1"/>
    </source>
</evidence>
<proteinExistence type="predicted"/>
<dbReference type="EMBL" id="HBUE01213530">
    <property type="protein sequence ID" value="CAG6535569.1"/>
    <property type="molecule type" value="Transcribed_RNA"/>
</dbReference>
<protein>
    <submittedName>
        <fullName evidence="1">(northern house mosquito) hypothetical protein</fullName>
    </submittedName>
</protein>
<accession>A0A8D8P346</accession>
<name>A0A8D8P346_CULPI</name>
<organism evidence="1">
    <name type="scientific">Culex pipiens</name>
    <name type="common">House mosquito</name>
    <dbReference type="NCBI Taxonomy" id="7175"/>
    <lineage>
        <taxon>Eukaryota</taxon>
        <taxon>Metazoa</taxon>
        <taxon>Ecdysozoa</taxon>
        <taxon>Arthropoda</taxon>
        <taxon>Hexapoda</taxon>
        <taxon>Insecta</taxon>
        <taxon>Pterygota</taxon>
        <taxon>Neoptera</taxon>
        <taxon>Endopterygota</taxon>
        <taxon>Diptera</taxon>
        <taxon>Nematocera</taxon>
        <taxon>Culicoidea</taxon>
        <taxon>Culicidae</taxon>
        <taxon>Culicinae</taxon>
        <taxon>Culicini</taxon>
        <taxon>Culex</taxon>
        <taxon>Culex</taxon>
    </lineage>
</organism>
<reference evidence="1" key="1">
    <citation type="submission" date="2021-05" db="EMBL/GenBank/DDBJ databases">
        <authorList>
            <person name="Alioto T."/>
            <person name="Alioto T."/>
            <person name="Gomez Garrido J."/>
        </authorList>
    </citation>
    <scope>NUCLEOTIDE SEQUENCE</scope>
</reference>
<sequence>MPIPSTVSRTDSARTNRSACWPVRDHRKSCTSRLSWDSTSRTTTTLISCRRELSFRKCSSTESPNRSMRSTLLSCTPTIMEATSPCSVATLCLARRLRSASATMM</sequence>
<dbReference type="EMBL" id="HBUE01320036">
    <property type="protein sequence ID" value="CAG6587557.1"/>
    <property type="molecule type" value="Transcribed_RNA"/>
</dbReference>